<reference evidence="2 3" key="1">
    <citation type="journal article" date="2019" name="Int. J. Syst. Evol. Microbiol.">
        <title>The Global Catalogue of Microorganisms (GCM) 10K type strain sequencing project: providing services to taxonomists for standard genome sequencing and annotation.</title>
        <authorList>
            <consortium name="The Broad Institute Genomics Platform"/>
            <consortium name="The Broad Institute Genome Sequencing Center for Infectious Disease"/>
            <person name="Wu L."/>
            <person name="Ma J."/>
        </authorList>
    </citation>
    <scope>NUCLEOTIDE SEQUENCE [LARGE SCALE GENOMIC DNA]</scope>
    <source>
        <strain evidence="2 3">JCM 9383</strain>
    </source>
</reference>
<dbReference type="EMBL" id="BAAAUX010000001">
    <property type="protein sequence ID" value="GAA2773917.1"/>
    <property type="molecule type" value="Genomic_DNA"/>
</dbReference>
<organism evidence="2 3">
    <name type="scientific">Saccharopolyspora taberi</name>
    <dbReference type="NCBI Taxonomy" id="60895"/>
    <lineage>
        <taxon>Bacteria</taxon>
        <taxon>Bacillati</taxon>
        <taxon>Actinomycetota</taxon>
        <taxon>Actinomycetes</taxon>
        <taxon>Pseudonocardiales</taxon>
        <taxon>Pseudonocardiaceae</taxon>
        <taxon>Saccharopolyspora</taxon>
    </lineage>
</organism>
<comment type="caution">
    <text evidence="2">The sequence shown here is derived from an EMBL/GenBank/DDBJ whole genome shotgun (WGS) entry which is preliminary data.</text>
</comment>
<dbReference type="Pfam" id="PF12728">
    <property type="entry name" value="HTH_17"/>
    <property type="match status" value="1"/>
</dbReference>
<accession>A0ABN3V179</accession>
<evidence type="ECO:0000313" key="2">
    <source>
        <dbReference type="EMBL" id="GAA2773917.1"/>
    </source>
</evidence>
<dbReference type="Proteomes" id="UP001500979">
    <property type="component" value="Unassembled WGS sequence"/>
</dbReference>
<name>A0ABN3V179_9PSEU</name>
<proteinExistence type="predicted"/>
<feature type="domain" description="Helix-turn-helix" evidence="1">
    <location>
        <begin position="7"/>
        <end position="49"/>
    </location>
</feature>
<evidence type="ECO:0000313" key="3">
    <source>
        <dbReference type="Proteomes" id="UP001500979"/>
    </source>
</evidence>
<sequence>MQNKPGWLRLKDVALRLGVSRSTALTLVKAGSIPGGRQLRDRGMWLVHEPTFIAYEASVAPAPTAAPTAA</sequence>
<protein>
    <recommendedName>
        <fullName evidence="1">Helix-turn-helix domain-containing protein</fullName>
    </recommendedName>
</protein>
<dbReference type="RefSeq" id="WP_344677395.1">
    <property type="nucleotide sequence ID" value="NZ_BAAAUX010000001.1"/>
</dbReference>
<dbReference type="InterPro" id="IPR041657">
    <property type="entry name" value="HTH_17"/>
</dbReference>
<gene>
    <name evidence="2" type="ORF">GCM10010470_02140</name>
</gene>
<evidence type="ECO:0000259" key="1">
    <source>
        <dbReference type="Pfam" id="PF12728"/>
    </source>
</evidence>
<keyword evidence="3" id="KW-1185">Reference proteome</keyword>